<feature type="transmembrane region" description="Helical" evidence="7">
    <location>
        <begin position="6"/>
        <end position="25"/>
    </location>
</feature>
<evidence type="ECO:0000256" key="5">
    <source>
        <dbReference type="ARBA" id="ARBA00022989"/>
    </source>
</evidence>
<gene>
    <name evidence="8" type="primary">cydB</name>
    <name evidence="8" type="ORF">DN820_10340</name>
</gene>
<dbReference type="PANTHER" id="PTHR43141">
    <property type="entry name" value="CYTOCHROME BD2 SUBUNIT II"/>
    <property type="match status" value="1"/>
</dbReference>
<accession>A0A5R9QEB2</accession>
<dbReference type="EMBL" id="QLAG01000011">
    <property type="protein sequence ID" value="TLX63486.1"/>
    <property type="molecule type" value="Genomic_DNA"/>
</dbReference>
<evidence type="ECO:0000256" key="4">
    <source>
        <dbReference type="ARBA" id="ARBA00022692"/>
    </source>
</evidence>
<feature type="transmembrane region" description="Helical" evidence="7">
    <location>
        <begin position="230"/>
        <end position="251"/>
    </location>
</feature>
<dbReference type="AlphaFoldDB" id="A0A5R9QEB2"/>
<keyword evidence="5 7" id="KW-1133">Transmembrane helix</keyword>
<dbReference type="Pfam" id="PF02322">
    <property type="entry name" value="Cyt_bd_oxida_II"/>
    <property type="match status" value="1"/>
</dbReference>
<evidence type="ECO:0000256" key="1">
    <source>
        <dbReference type="ARBA" id="ARBA00004651"/>
    </source>
</evidence>
<keyword evidence="6 7" id="KW-0472">Membrane</keyword>
<feature type="transmembrane region" description="Helical" evidence="7">
    <location>
        <begin position="299"/>
        <end position="324"/>
    </location>
</feature>
<dbReference type="GO" id="GO:0019646">
    <property type="term" value="P:aerobic electron transport chain"/>
    <property type="evidence" value="ECO:0007669"/>
    <property type="project" value="TreeGrafter"/>
</dbReference>
<feature type="transmembrane region" description="Helical" evidence="7">
    <location>
        <begin position="87"/>
        <end position="105"/>
    </location>
</feature>
<sequence>MPPDSLLPLLAAGALAFSVLTYVVLDGTDLGVGILFMANPGEDERHVMAFSILPIWDGNETWLVLGGGGLIAMFPAVYSIFFTATYIPLFVMLLALILRGVALEYRDGARNARRRRAYDLAFILGSTLATFAQGVLAGALLQGIPHDGSQYSGDGWDWLSGFSLFCGLALVAGYALLGACWLVWRTDGELQAKARRQARVLGLLTLLVAGAAIGWSGLVQPSLRDRWDDLPLLATWLGLLAALALGFWTVLGSRHDFLPLFMVLGAVVVLFAGLLASLHPTLIPPSLTLEQGASPRSSLGFMLIGFAGLIPFTLAYSTYGFWVFRGKVRPRGERSPD</sequence>
<reference evidence="8 9" key="1">
    <citation type="journal article" date="2017" name="Eur. J. Clin. Microbiol. Infect. Dis.">
        <title>Uncommonly isolated clinical Pseudomonas: identification and phylogenetic assignation.</title>
        <authorList>
            <person name="Mulet M."/>
            <person name="Gomila M."/>
            <person name="Ramirez A."/>
            <person name="Cardew S."/>
            <person name="Moore E.R."/>
            <person name="Lalucat J."/>
            <person name="Garcia-Valdes E."/>
        </authorList>
    </citation>
    <scope>NUCLEOTIDE SEQUENCE [LARGE SCALE GENOMIC DNA]</scope>
    <source>
        <strain evidence="8 9">SD129</strain>
    </source>
</reference>
<keyword evidence="9" id="KW-1185">Reference proteome</keyword>
<dbReference type="RefSeq" id="WP_138411666.1">
    <property type="nucleotide sequence ID" value="NZ_QLAG01000011.1"/>
</dbReference>
<comment type="subcellular location">
    <subcellularLocation>
        <location evidence="1">Cell membrane</location>
        <topology evidence="1">Multi-pass membrane protein</topology>
    </subcellularLocation>
</comment>
<evidence type="ECO:0000313" key="9">
    <source>
        <dbReference type="Proteomes" id="UP000306753"/>
    </source>
</evidence>
<dbReference type="InterPro" id="IPR003317">
    <property type="entry name" value="Cyt-d_oxidase_su2"/>
</dbReference>
<protein>
    <submittedName>
        <fullName evidence="8">Cytochrome d ubiquinol oxidase subunit II</fullName>
    </submittedName>
</protein>
<comment type="similarity">
    <text evidence="2">Belongs to the cytochrome ubiquinol oxidase subunit 2 family.</text>
</comment>
<evidence type="ECO:0000256" key="3">
    <source>
        <dbReference type="ARBA" id="ARBA00022475"/>
    </source>
</evidence>
<feature type="transmembrane region" description="Helical" evidence="7">
    <location>
        <begin position="117"/>
        <end position="141"/>
    </location>
</feature>
<dbReference type="GO" id="GO:0005886">
    <property type="term" value="C:plasma membrane"/>
    <property type="evidence" value="ECO:0007669"/>
    <property type="project" value="UniProtKB-SubCell"/>
</dbReference>
<dbReference type="GO" id="GO:0009055">
    <property type="term" value="F:electron transfer activity"/>
    <property type="evidence" value="ECO:0007669"/>
    <property type="project" value="TreeGrafter"/>
</dbReference>
<organism evidence="8 9">
    <name type="scientific">Stutzerimonas nosocomialis</name>
    <dbReference type="NCBI Taxonomy" id="1056496"/>
    <lineage>
        <taxon>Bacteria</taxon>
        <taxon>Pseudomonadati</taxon>
        <taxon>Pseudomonadota</taxon>
        <taxon>Gammaproteobacteria</taxon>
        <taxon>Pseudomonadales</taxon>
        <taxon>Pseudomonadaceae</taxon>
        <taxon>Stutzerimonas</taxon>
    </lineage>
</organism>
<evidence type="ECO:0000256" key="2">
    <source>
        <dbReference type="ARBA" id="ARBA00007543"/>
    </source>
</evidence>
<proteinExistence type="inferred from homology"/>
<dbReference type="GO" id="GO:0016682">
    <property type="term" value="F:oxidoreductase activity, acting on diphenols and related substances as donors, oxygen as acceptor"/>
    <property type="evidence" value="ECO:0007669"/>
    <property type="project" value="TreeGrafter"/>
</dbReference>
<dbReference type="GO" id="GO:0070069">
    <property type="term" value="C:cytochrome complex"/>
    <property type="evidence" value="ECO:0007669"/>
    <property type="project" value="TreeGrafter"/>
</dbReference>
<dbReference type="NCBIfam" id="TIGR00203">
    <property type="entry name" value="cydB"/>
    <property type="match status" value="1"/>
</dbReference>
<evidence type="ECO:0000256" key="7">
    <source>
        <dbReference type="SAM" id="Phobius"/>
    </source>
</evidence>
<feature type="transmembrane region" description="Helical" evidence="7">
    <location>
        <begin position="200"/>
        <end position="218"/>
    </location>
</feature>
<evidence type="ECO:0000256" key="6">
    <source>
        <dbReference type="ARBA" id="ARBA00023136"/>
    </source>
</evidence>
<dbReference type="Proteomes" id="UP000306753">
    <property type="component" value="Unassembled WGS sequence"/>
</dbReference>
<comment type="caution">
    <text evidence="8">The sequence shown here is derived from an EMBL/GenBank/DDBJ whole genome shotgun (WGS) entry which is preliminary data.</text>
</comment>
<keyword evidence="3" id="KW-1003">Cell membrane</keyword>
<feature type="transmembrane region" description="Helical" evidence="7">
    <location>
        <begin position="161"/>
        <end position="184"/>
    </location>
</feature>
<evidence type="ECO:0000313" key="8">
    <source>
        <dbReference type="EMBL" id="TLX63486.1"/>
    </source>
</evidence>
<feature type="transmembrane region" description="Helical" evidence="7">
    <location>
        <begin position="258"/>
        <end position="279"/>
    </location>
</feature>
<name>A0A5R9QEB2_9GAMM</name>
<dbReference type="PANTHER" id="PTHR43141:SF4">
    <property type="entry name" value="CYTOCHROME BD2 SUBUNIT II"/>
    <property type="match status" value="1"/>
</dbReference>
<keyword evidence="4 7" id="KW-0812">Transmembrane</keyword>